<dbReference type="STRING" id="1824.SAMN05444423_101953"/>
<name>U5E447_NOCAS</name>
<keyword evidence="3" id="KW-1185">Reference proteome</keyword>
<proteinExistence type="predicted"/>
<feature type="compositionally biased region" description="Basic residues" evidence="1">
    <location>
        <begin position="202"/>
        <end position="217"/>
    </location>
</feature>
<dbReference type="eggNOG" id="ENOG50335M1">
    <property type="taxonomic scope" value="Bacteria"/>
</dbReference>
<gene>
    <name evidence="2" type="ORF">NCAST_20_02210</name>
</gene>
<dbReference type="RefSeq" id="WP_019049512.1">
    <property type="nucleotide sequence ID" value="NZ_BAFO02000020.1"/>
</dbReference>
<dbReference type="Proteomes" id="UP000017048">
    <property type="component" value="Unassembled WGS sequence"/>
</dbReference>
<dbReference type="AlphaFoldDB" id="U5E447"/>
<evidence type="ECO:0000313" key="2">
    <source>
        <dbReference type="EMBL" id="GAD83652.1"/>
    </source>
</evidence>
<feature type="region of interest" description="Disordered" evidence="1">
    <location>
        <begin position="187"/>
        <end position="217"/>
    </location>
</feature>
<protein>
    <submittedName>
        <fullName evidence="2">Heparin-binding hemagglutinin</fullName>
    </submittedName>
</protein>
<dbReference type="GeneID" id="91519869"/>
<dbReference type="OrthoDB" id="4377076at2"/>
<organism evidence="2 3">
    <name type="scientific">Nocardia asteroides NBRC 15531</name>
    <dbReference type="NCBI Taxonomy" id="1110697"/>
    <lineage>
        <taxon>Bacteria</taxon>
        <taxon>Bacillati</taxon>
        <taxon>Actinomycetota</taxon>
        <taxon>Actinomycetes</taxon>
        <taxon>Mycobacteriales</taxon>
        <taxon>Nocardiaceae</taxon>
        <taxon>Nocardia</taxon>
    </lineage>
</organism>
<sequence>MTEKTATVTKPLFATVGAGDAIYTAVNDVVADVRGRVGATDVQARVDEARERIANVPADVQAQFDTIRERLAGLPSELPEDLAELREKFTPEELRKLAEQYYRQALDIYADLAVRGEETVDRLRANQAVDEQIGRVETLYKDASARAEDALAKVNDLLGRGKAEAENVAAKAAAVVDAEVVAVTTEEPAPAPAAKAPAAKKAPAKKAPAKKAAPKKA</sequence>
<reference evidence="2 3" key="1">
    <citation type="journal article" date="2014" name="BMC Genomics">
        <title>Genome based analysis of type-I polyketide synthase and nonribosomal peptide synthetase gene clusters in seven strains of five representative Nocardia species.</title>
        <authorList>
            <person name="Komaki H."/>
            <person name="Ichikawa N."/>
            <person name="Hosoyama A."/>
            <person name="Takahashi-Nakaguchi A."/>
            <person name="Matsuzawa T."/>
            <person name="Suzuki K."/>
            <person name="Fujita N."/>
            <person name="Gonoi T."/>
        </authorList>
    </citation>
    <scope>NUCLEOTIDE SEQUENCE [LARGE SCALE GENOMIC DNA]</scope>
    <source>
        <strain evidence="2 3">NBRC 15531</strain>
    </source>
</reference>
<accession>U5E447</accession>
<comment type="caution">
    <text evidence="2">The sequence shown here is derived from an EMBL/GenBank/DDBJ whole genome shotgun (WGS) entry which is preliminary data.</text>
</comment>
<evidence type="ECO:0000256" key="1">
    <source>
        <dbReference type="SAM" id="MobiDB-lite"/>
    </source>
</evidence>
<dbReference type="EMBL" id="BAFO02000020">
    <property type="protein sequence ID" value="GAD83652.1"/>
    <property type="molecule type" value="Genomic_DNA"/>
</dbReference>
<evidence type="ECO:0000313" key="3">
    <source>
        <dbReference type="Proteomes" id="UP000017048"/>
    </source>
</evidence>
<feature type="compositionally biased region" description="Low complexity" evidence="1">
    <location>
        <begin position="187"/>
        <end position="201"/>
    </location>
</feature>